<gene>
    <name evidence="2" type="ORF">D9Q98_007674</name>
</gene>
<feature type="compositionally biased region" description="Low complexity" evidence="1">
    <location>
        <begin position="63"/>
        <end position="78"/>
    </location>
</feature>
<feature type="compositionally biased region" description="Low complexity" evidence="1">
    <location>
        <begin position="103"/>
        <end position="121"/>
    </location>
</feature>
<dbReference type="OrthoDB" id="514584at2759"/>
<dbReference type="EMBL" id="SIDB01000011">
    <property type="protein sequence ID" value="KAI3425697.1"/>
    <property type="molecule type" value="Genomic_DNA"/>
</dbReference>
<comment type="caution">
    <text evidence="2">The sequence shown here is derived from an EMBL/GenBank/DDBJ whole genome shotgun (WGS) entry which is preliminary data.</text>
</comment>
<reference evidence="2" key="1">
    <citation type="journal article" date="2019" name="Plant J.">
        <title>Chlorella vulgaris genome assembly and annotation reveals the molecular basis for metabolic acclimation to high light conditions.</title>
        <authorList>
            <person name="Cecchin M."/>
            <person name="Marcolungo L."/>
            <person name="Rossato M."/>
            <person name="Girolomoni L."/>
            <person name="Cosentino E."/>
            <person name="Cuine S."/>
            <person name="Li-Beisson Y."/>
            <person name="Delledonne M."/>
            <person name="Ballottari M."/>
        </authorList>
    </citation>
    <scope>NUCLEOTIDE SEQUENCE</scope>
    <source>
        <strain evidence="2">211/11P</strain>
    </source>
</reference>
<name>A0A9D4THD8_CHLVU</name>
<evidence type="ECO:0000313" key="3">
    <source>
        <dbReference type="Proteomes" id="UP001055712"/>
    </source>
</evidence>
<evidence type="ECO:0000313" key="2">
    <source>
        <dbReference type="EMBL" id="KAI3425697.1"/>
    </source>
</evidence>
<feature type="region of interest" description="Disordered" evidence="1">
    <location>
        <begin position="1"/>
        <end position="132"/>
    </location>
</feature>
<reference evidence="2" key="2">
    <citation type="submission" date="2020-11" db="EMBL/GenBank/DDBJ databases">
        <authorList>
            <person name="Cecchin M."/>
            <person name="Marcolungo L."/>
            <person name="Rossato M."/>
            <person name="Girolomoni L."/>
            <person name="Cosentino E."/>
            <person name="Cuine S."/>
            <person name="Li-Beisson Y."/>
            <person name="Delledonne M."/>
            <person name="Ballottari M."/>
        </authorList>
    </citation>
    <scope>NUCLEOTIDE SEQUENCE</scope>
    <source>
        <strain evidence="2">211/11P</strain>
        <tissue evidence="2">Whole cell</tissue>
    </source>
</reference>
<proteinExistence type="predicted"/>
<organism evidence="2 3">
    <name type="scientific">Chlorella vulgaris</name>
    <name type="common">Green alga</name>
    <dbReference type="NCBI Taxonomy" id="3077"/>
    <lineage>
        <taxon>Eukaryota</taxon>
        <taxon>Viridiplantae</taxon>
        <taxon>Chlorophyta</taxon>
        <taxon>core chlorophytes</taxon>
        <taxon>Trebouxiophyceae</taxon>
        <taxon>Chlorellales</taxon>
        <taxon>Chlorellaceae</taxon>
        <taxon>Chlorella clade</taxon>
        <taxon>Chlorella</taxon>
    </lineage>
</organism>
<dbReference type="Proteomes" id="UP001055712">
    <property type="component" value="Unassembled WGS sequence"/>
</dbReference>
<accession>A0A9D4THD8</accession>
<sequence>MPALEPRFPAPEFMASSPPVIARAEGQGAANGELSPAKPPHPAVEASAADQSVIEGEQHGLQAGSPSPTAAVAGAAPGHLATPSVTREPHSQAEATTPRHHAVVVAAAPGASSAGSTPRGAVVSSPGRGRQAASGMLYEGSPLHGASRSSRAPGLQTFGSQYMPFAAGFAYMASEAPVYRSSRLHATNPTAAISEDTSYLYTLDSGLETAATRAANPDRLNAEHVRNTGAGTKGGMMGKLFGPIR</sequence>
<protein>
    <submittedName>
        <fullName evidence="2">Uncharacterized protein</fullName>
    </submittedName>
</protein>
<evidence type="ECO:0000256" key="1">
    <source>
        <dbReference type="SAM" id="MobiDB-lite"/>
    </source>
</evidence>
<dbReference type="AlphaFoldDB" id="A0A9D4THD8"/>
<keyword evidence="3" id="KW-1185">Reference proteome</keyword>